<dbReference type="Pfam" id="PF00933">
    <property type="entry name" value="Glyco_hydro_3"/>
    <property type="match status" value="1"/>
</dbReference>
<dbReference type="Proteomes" id="UP000182977">
    <property type="component" value="Chromosome I"/>
</dbReference>
<dbReference type="InterPro" id="IPR036962">
    <property type="entry name" value="Glyco_hydro_3_N_sf"/>
</dbReference>
<dbReference type="PANTHER" id="PTHR42715:SF10">
    <property type="entry name" value="BETA-GLUCOSIDASE"/>
    <property type="match status" value="1"/>
</dbReference>
<dbReference type="Pfam" id="PF01915">
    <property type="entry name" value="Glyco_hydro_3_C"/>
    <property type="match status" value="1"/>
</dbReference>
<comment type="function">
    <text evidence="3">Catalyzes the hydrolysis of a non-reducing terminal alpha-L-arabinopyranosidic linkage in ginsenoside Rb2 (alpha-L-arabinopyranosyl-(1-&gt;6)-alpha-D-glucopyranosyl) to release alpha-D-glucopyranosyl (Rd). It is not able to hydrolyze alpha-L-arabinofuranosyl-(1-&gt;6)-alpha-D-glucopyranosyl (Rc).</text>
</comment>
<dbReference type="GO" id="GO:0005975">
    <property type="term" value="P:carbohydrate metabolic process"/>
    <property type="evidence" value="ECO:0007669"/>
    <property type="project" value="InterPro"/>
</dbReference>
<dbReference type="InterPro" id="IPR013783">
    <property type="entry name" value="Ig-like_fold"/>
</dbReference>
<dbReference type="InterPro" id="IPR050288">
    <property type="entry name" value="Cellulose_deg_GH3"/>
</dbReference>
<dbReference type="STRING" id="419479.SAMN04488563_6724"/>
<dbReference type="SUPFAM" id="SSF52279">
    <property type="entry name" value="Beta-D-glucan exohydrolase, C-terminal domain"/>
    <property type="match status" value="1"/>
</dbReference>
<dbReference type="Pfam" id="PF14310">
    <property type="entry name" value="Fn3-like"/>
    <property type="match status" value="1"/>
</dbReference>
<keyword evidence="7" id="KW-1185">Reference proteome</keyword>
<dbReference type="InterPro" id="IPR026891">
    <property type="entry name" value="Fn3-like"/>
</dbReference>
<gene>
    <name evidence="6" type="ORF">SAMN04488563_6724</name>
</gene>
<dbReference type="InterPro" id="IPR017853">
    <property type="entry name" value="GH"/>
</dbReference>
<evidence type="ECO:0000256" key="2">
    <source>
        <dbReference type="ARBA" id="ARBA00022801"/>
    </source>
</evidence>
<dbReference type="SMART" id="SM01217">
    <property type="entry name" value="Fn3_like"/>
    <property type="match status" value="1"/>
</dbReference>
<dbReference type="OrthoDB" id="3187562at2"/>
<dbReference type="EMBL" id="LT629791">
    <property type="protein sequence ID" value="SDU85038.1"/>
    <property type="molecule type" value="Genomic_DNA"/>
</dbReference>
<dbReference type="Gene3D" id="3.40.50.1700">
    <property type="entry name" value="Glycoside hydrolase family 3 C-terminal domain"/>
    <property type="match status" value="1"/>
</dbReference>
<dbReference type="FunFam" id="2.60.40.10:FF:000495">
    <property type="entry name" value="Periplasmic beta-glucosidase"/>
    <property type="match status" value="1"/>
</dbReference>
<sequence>MTALTGADDVAALVERMTLEEKLAQLVGLWLDVTDGPEGPDVAPMQHEMLSKVRELGYYVEHGLGQLTRPLGSRVVPAAEMTATLAGLQDRIVAGSRFGLPALVHEECLTGLQLYGATTYPAPLAWGSAWNPALVEAMGRRIGASMRELGIHLGLAPVLDLVRDPRWGRVEECVSEDPYLVGSVGAAYVRGIQAEGQGATLKHFLGYSASQAGRNLAPVHAGPREILEQIAVPFEMAVRLARPAAVMHSYAEIDGVPVAADPALLTGLLRDRWGFNGTVVADYFGVAFLHTLHDVAADLEDAAAAALTAGVDVELPTGNAYLDPLRTAIERGAVDVALVDRAVERVLRQKAELGVLERPVPAAGGVVDLDPAESRAVARELAEQSVVLLANDGGVLPLVGVGTVAVVGPNADSAEALMGNYSFTNHVEVPAGTPLGIRVPTVLDALASELPDVRLLHEPGCAVRADQEDPGDAARGIAAAARAAADADVAVVVVGDRAGLFGRGTVGEGSDTDDLRLPGRQGDLVDAVLDTGTPTVLVLVTGRPYPLERWVGRAAAVVQAFFPGEEGGPAIAGVLGGRVNPSGRLPASVPRGVGGQPYSYLHPRLGGANAVSTIDPAPLYPFGHGLSYTTFEHSELTVAAPSWDTRTTLTVECVVRNTGDRAGADVVQLYVRDLVGSVTRPLRQLLGFARVELAPGAAARVTFDVPADRLALVSRELRWQVEPGEFDLTVARSAADTGLTRRIELTGDVAECGPDRALLTGVDVRPEPR</sequence>
<dbReference type="Gene3D" id="3.20.20.300">
    <property type="entry name" value="Glycoside hydrolase, family 3, N-terminal domain"/>
    <property type="match status" value="1"/>
</dbReference>
<reference evidence="7" key="1">
    <citation type="submission" date="2016-10" db="EMBL/GenBank/DDBJ databases">
        <authorList>
            <person name="Varghese N."/>
            <person name="Submissions S."/>
        </authorList>
    </citation>
    <scope>NUCLEOTIDE SEQUENCE [LARGE SCALE GENOMIC DNA]</scope>
    <source>
        <strain evidence="7">DSM 45079</strain>
    </source>
</reference>
<keyword evidence="2" id="KW-0378">Hydrolase</keyword>
<proteinExistence type="inferred from homology"/>
<comment type="similarity">
    <text evidence="1">Belongs to the glycosyl hydrolase 3 family.</text>
</comment>
<evidence type="ECO:0000256" key="1">
    <source>
        <dbReference type="ARBA" id="ARBA00005336"/>
    </source>
</evidence>
<evidence type="ECO:0000256" key="4">
    <source>
        <dbReference type="ARBA" id="ARBA00074219"/>
    </source>
</evidence>
<dbReference type="PRINTS" id="PR00133">
    <property type="entry name" value="GLHYDRLASE3"/>
</dbReference>
<dbReference type="AlphaFoldDB" id="A0A1H2LWH2"/>
<dbReference type="InterPro" id="IPR002772">
    <property type="entry name" value="Glyco_hydro_3_C"/>
</dbReference>
<dbReference type="SUPFAM" id="SSF51445">
    <property type="entry name" value="(Trans)glycosidases"/>
    <property type="match status" value="1"/>
</dbReference>
<dbReference type="Gene3D" id="2.60.40.10">
    <property type="entry name" value="Immunoglobulins"/>
    <property type="match status" value="1"/>
</dbReference>
<protein>
    <recommendedName>
        <fullName evidence="4">Exo-alpha-(1-&gt;6)-L-arabinopyranosidase</fullName>
    </recommendedName>
</protein>
<organism evidence="6 7">
    <name type="scientific">Jiangella alkaliphila</name>
    <dbReference type="NCBI Taxonomy" id="419479"/>
    <lineage>
        <taxon>Bacteria</taxon>
        <taxon>Bacillati</taxon>
        <taxon>Actinomycetota</taxon>
        <taxon>Actinomycetes</taxon>
        <taxon>Jiangellales</taxon>
        <taxon>Jiangellaceae</taxon>
        <taxon>Jiangella</taxon>
    </lineage>
</organism>
<dbReference type="InterPro" id="IPR036881">
    <property type="entry name" value="Glyco_hydro_3_C_sf"/>
</dbReference>
<evidence type="ECO:0000259" key="5">
    <source>
        <dbReference type="SMART" id="SM01217"/>
    </source>
</evidence>
<evidence type="ECO:0000256" key="3">
    <source>
        <dbReference type="ARBA" id="ARBA00058905"/>
    </source>
</evidence>
<dbReference type="InterPro" id="IPR001764">
    <property type="entry name" value="Glyco_hydro_3_N"/>
</dbReference>
<feature type="domain" description="Fibronectin type III-like" evidence="5">
    <location>
        <begin position="665"/>
        <end position="734"/>
    </location>
</feature>
<accession>A0A1H2LWH2</accession>
<dbReference type="RefSeq" id="WP_046772736.1">
    <property type="nucleotide sequence ID" value="NZ_LBMC01000076.1"/>
</dbReference>
<dbReference type="PANTHER" id="PTHR42715">
    <property type="entry name" value="BETA-GLUCOSIDASE"/>
    <property type="match status" value="1"/>
</dbReference>
<name>A0A1H2LWH2_9ACTN</name>
<evidence type="ECO:0000313" key="7">
    <source>
        <dbReference type="Proteomes" id="UP000182977"/>
    </source>
</evidence>
<evidence type="ECO:0000313" key="6">
    <source>
        <dbReference type="EMBL" id="SDU85038.1"/>
    </source>
</evidence>
<dbReference type="GO" id="GO:0008422">
    <property type="term" value="F:beta-glucosidase activity"/>
    <property type="evidence" value="ECO:0007669"/>
    <property type="project" value="UniProtKB-ARBA"/>
</dbReference>